<dbReference type="AlphaFoldDB" id="A0A814JEW6"/>
<protein>
    <submittedName>
        <fullName evidence="1">Uncharacterized protein</fullName>
    </submittedName>
</protein>
<gene>
    <name evidence="1" type="ORF">ZHD862_LOCUS14354</name>
</gene>
<dbReference type="InterPro" id="IPR032675">
    <property type="entry name" value="LRR_dom_sf"/>
</dbReference>
<dbReference type="Gene3D" id="3.80.10.10">
    <property type="entry name" value="Ribonuclease Inhibitor"/>
    <property type="match status" value="1"/>
</dbReference>
<sequence length="402" mass="48414">MVDQITSIRLSDHDNIPYEIDRFLSHGFTFRQFTRLKSLTLYCNCCKQVQEKILFELHYISTELTHLTIILNTNYYFGIDINERNRSLVNIIWSLPKLIYCKIKMPYFPVPTIVSTSLQHLLIVGRPFYSFHDIAYLIKYTPHLKQLTLPRKERQSTDHELSSSLTSIISLNTEFYLEQEHRIINFFRNMPNLCQLTFRMVNLYIDGYKLEQIIRNDLIKLKILRFEMSIISNNENIRIQKVPELLKSYSSPFWLEERRWFVRCDWQQNNNNVYLYTLPYAFYDYHLVWPIRSQLTCFPDYTYDWSYNRYNNEQCAVLARSPLGMQCEALYIYAKNRTCICDLVQKMANLRFLYVNCYENQKHRPLSETRDQLIEWLQPRISSKWVIAREGHSSPSLVLWIR</sequence>
<dbReference type="Proteomes" id="UP000663864">
    <property type="component" value="Unassembled WGS sequence"/>
</dbReference>
<evidence type="ECO:0000313" key="1">
    <source>
        <dbReference type="EMBL" id="CAF1037125.1"/>
    </source>
</evidence>
<evidence type="ECO:0000313" key="2">
    <source>
        <dbReference type="Proteomes" id="UP000663864"/>
    </source>
</evidence>
<reference evidence="1" key="1">
    <citation type="submission" date="2021-02" db="EMBL/GenBank/DDBJ databases">
        <authorList>
            <person name="Nowell W R."/>
        </authorList>
    </citation>
    <scope>NUCLEOTIDE SEQUENCE</scope>
</reference>
<dbReference type="EMBL" id="CAJNOT010000620">
    <property type="protein sequence ID" value="CAF1037125.1"/>
    <property type="molecule type" value="Genomic_DNA"/>
</dbReference>
<organism evidence="1 2">
    <name type="scientific">Rotaria sordida</name>
    <dbReference type="NCBI Taxonomy" id="392033"/>
    <lineage>
        <taxon>Eukaryota</taxon>
        <taxon>Metazoa</taxon>
        <taxon>Spiralia</taxon>
        <taxon>Gnathifera</taxon>
        <taxon>Rotifera</taxon>
        <taxon>Eurotatoria</taxon>
        <taxon>Bdelloidea</taxon>
        <taxon>Philodinida</taxon>
        <taxon>Philodinidae</taxon>
        <taxon>Rotaria</taxon>
    </lineage>
</organism>
<proteinExistence type="predicted"/>
<accession>A0A814JEW6</accession>
<name>A0A814JEW6_9BILA</name>
<comment type="caution">
    <text evidence="1">The sequence shown here is derived from an EMBL/GenBank/DDBJ whole genome shotgun (WGS) entry which is preliminary data.</text>
</comment>